<proteinExistence type="predicted"/>
<evidence type="ECO:0000313" key="1">
    <source>
        <dbReference type="EMBL" id="DAE92449.1"/>
    </source>
</evidence>
<name>A0A8S5RT47_9CAUD</name>
<organism evidence="1">
    <name type="scientific">Myoviridae sp. ct7CH26</name>
    <dbReference type="NCBI Taxonomy" id="2827604"/>
    <lineage>
        <taxon>Viruses</taxon>
        <taxon>Duplodnaviria</taxon>
        <taxon>Heunggongvirae</taxon>
        <taxon>Uroviricota</taxon>
        <taxon>Caudoviricetes</taxon>
    </lineage>
</organism>
<dbReference type="EMBL" id="BK057800">
    <property type="protein sequence ID" value="DAE92449.1"/>
    <property type="molecule type" value="Genomic_DNA"/>
</dbReference>
<accession>A0A8S5RT47</accession>
<sequence length="119" mass="13026">MKEIIIQGTPHPIHFGLRAIDEFVRQRGAEFGQTVASTNALGSLDSIVALTATGLNEGARRAGSDRRYTEDEVWDIFDEEPSLILAVSELFVESIAPLTDKLGDLSKNGKRPTTGSRKR</sequence>
<reference evidence="1" key="1">
    <citation type="journal article" date="2021" name="Proc. Natl. Acad. Sci. U.S.A.">
        <title>A Catalog of Tens of Thousands of Viruses from Human Metagenomes Reveals Hidden Associations with Chronic Diseases.</title>
        <authorList>
            <person name="Tisza M.J."/>
            <person name="Buck C.B."/>
        </authorList>
    </citation>
    <scope>NUCLEOTIDE SEQUENCE</scope>
    <source>
        <strain evidence="1">Ct7CH26</strain>
    </source>
</reference>
<protein>
    <submittedName>
        <fullName evidence="1">Tail assembly chaperone protein</fullName>
    </submittedName>
</protein>